<evidence type="ECO:0000313" key="8">
    <source>
        <dbReference type="EMBL" id="HGC41695.1"/>
    </source>
</evidence>
<sequence length="217" mass="23707">MGGAGDHSGGRGDRLAAGKPLISRLSERCHLRPRPRNAEGGVFQNINSPERGTSPGASSPWSLLFALVGFVGLCLLVGGATGTITELSVHDWYPSLTRPPGTPPNRVFPIVWTVLYVMIGIAAWRIWRDGARAPARRAAALRLWGWQLLCNALWTPAFFGLESPLAGLIVIAVLLLLIAFTLRAFARLDRLAMAFLLPYGLWTAYAAYLNVGFWWLN</sequence>
<comment type="caution">
    <text evidence="8">The sequence shown here is derived from an EMBL/GenBank/DDBJ whole genome shotgun (WGS) entry which is preliminary data.</text>
</comment>
<dbReference type="PANTHER" id="PTHR10057:SF0">
    <property type="entry name" value="TRANSLOCATOR PROTEIN"/>
    <property type="match status" value="1"/>
</dbReference>
<evidence type="ECO:0000256" key="7">
    <source>
        <dbReference type="SAM" id="Phobius"/>
    </source>
</evidence>
<feature type="transmembrane region" description="Helical" evidence="7">
    <location>
        <begin position="139"/>
        <end position="159"/>
    </location>
</feature>
<dbReference type="CDD" id="cd15904">
    <property type="entry name" value="TSPO_MBR"/>
    <property type="match status" value="1"/>
</dbReference>
<comment type="subcellular location">
    <subcellularLocation>
        <location evidence="1">Membrane</location>
        <topology evidence="1">Multi-pass membrane protein</topology>
    </subcellularLocation>
</comment>
<feature type="transmembrane region" description="Helical" evidence="7">
    <location>
        <begin position="107"/>
        <end position="127"/>
    </location>
</feature>
<comment type="similarity">
    <text evidence="2">Belongs to the TspO/BZRP family.</text>
</comment>
<dbReference type="Pfam" id="PF03073">
    <property type="entry name" value="TspO_MBR"/>
    <property type="match status" value="1"/>
</dbReference>
<evidence type="ECO:0000256" key="2">
    <source>
        <dbReference type="ARBA" id="ARBA00007524"/>
    </source>
</evidence>
<evidence type="ECO:0000256" key="6">
    <source>
        <dbReference type="SAM" id="MobiDB-lite"/>
    </source>
</evidence>
<accession>A0A8J4H9W8</accession>
<reference evidence="8" key="1">
    <citation type="journal article" date="2020" name="mSystems">
        <title>Genome- and Community-Level Interaction Insights into Carbon Utilization and Element Cycling Functions of Hydrothermarchaeota in Hydrothermal Sediment.</title>
        <authorList>
            <person name="Zhou Z."/>
            <person name="Liu Y."/>
            <person name="Xu W."/>
            <person name="Pan J."/>
            <person name="Luo Z.H."/>
            <person name="Li M."/>
        </authorList>
    </citation>
    <scope>NUCLEOTIDE SEQUENCE</scope>
    <source>
        <strain evidence="8">SpSt-997</strain>
    </source>
</reference>
<name>A0A8J4H9W8_9PROT</name>
<dbReference type="InterPro" id="IPR004307">
    <property type="entry name" value="TspO_MBR"/>
</dbReference>
<dbReference type="GO" id="GO:0033013">
    <property type="term" value="P:tetrapyrrole metabolic process"/>
    <property type="evidence" value="ECO:0007669"/>
    <property type="project" value="UniProtKB-ARBA"/>
</dbReference>
<evidence type="ECO:0000256" key="3">
    <source>
        <dbReference type="ARBA" id="ARBA00022692"/>
    </source>
</evidence>
<dbReference type="Gene3D" id="1.20.1260.100">
    <property type="entry name" value="TspO/MBR protein"/>
    <property type="match status" value="1"/>
</dbReference>
<feature type="transmembrane region" description="Helical" evidence="7">
    <location>
        <begin position="165"/>
        <end position="186"/>
    </location>
</feature>
<evidence type="ECO:0000256" key="4">
    <source>
        <dbReference type="ARBA" id="ARBA00022989"/>
    </source>
</evidence>
<dbReference type="PANTHER" id="PTHR10057">
    <property type="entry name" value="PERIPHERAL-TYPE BENZODIAZEPINE RECEPTOR"/>
    <property type="match status" value="1"/>
</dbReference>
<gene>
    <name evidence="8" type="ORF">ENY07_00485</name>
</gene>
<feature type="transmembrane region" description="Helical" evidence="7">
    <location>
        <begin position="61"/>
        <end position="87"/>
    </location>
</feature>
<dbReference type="FunFam" id="1.20.1260.100:FF:000001">
    <property type="entry name" value="translocator protein 2"/>
    <property type="match status" value="1"/>
</dbReference>
<dbReference type="InterPro" id="IPR038330">
    <property type="entry name" value="TspO/MBR-related_sf"/>
</dbReference>
<proteinExistence type="inferred from homology"/>
<dbReference type="EMBL" id="DTQM01000009">
    <property type="protein sequence ID" value="HGC41695.1"/>
    <property type="molecule type" value="Genomic_DNA"/>
</dbReference>
<feature type="transmembrane region" description="Helical" evidence="7">
    <location>
        <begin position="193"/>
        <end position="216"/>
    </location>
</feature>
<organism evidence="8">
    <name type="scientific">Acidicaldus sp</name>
    <dbReference type="NCBI Taxonomy" id="1872105"/>
    <lineage>
        <taxon>Bacteria</taxon>
        <taxon>Pseudomonadati</taxon>
        <taxon>Pseudomonadota</taxon>
        <taxon>Alphaproteobacteria</taxon>
        <taxon>Acetobacterales</taxon>
        <taxon>Acetobacteraceae</taxon>
        <taxon>Acidicaldus</taxon>
    </lineage>
</organism>
<feature type="region of interest" description="Disordered" evidence="6">
    <location>
        <begin position="33"/>
        <end position="54"/>
    </location>
</feature>
<dbReference type="AlphaFoldDB" id="A0A8J4H9W8"/>
<dbReference type="GO" id="GO:0016020">
    <property type="term" value="C:membrane"/>
    <property type="evidence" value="ECO:0007669"/>
    <property type="project" value="UniProtKB-SubCell"/>
</dbReference>
<feature type="compositionally biased region" description="Polar residues" evidence="6">
    <location>
        <begin position="44"/>
        <end position="54"/>
    </location>
</feature>
<evidence type="ECO:0000256" key="5">
    <source>
        <dbReference type="ARBA" id="ARBA00023136"/>
    </source>
</evidence>
<keyword evidence="3 7" id="KW-0812">Transmembrane</keyword>
<keyword evidence="5 7" id="KW-0472">Membrane</keyword>
<keyword evidence="4 7" id="KW-1133">Transmembrane helix</keyword>
<evidence type="ECO:0000256" key="1">
    <source>
        <dbReference type="ARBA" id="ARBA00004141"/>
    </source>
</evidence>
<protein>
    <submittedName>
        <fullName evidence="8">Tryptophan-rich sensory protein</fullName>
    </submittedName>
</protein>